<dbReference type="Proteomes" id="UP001589611">
    <property type="component" value="Unassembled WGS sequence"/>
</dbReference>
<proteinExistence type="predicted"/>
<feature type="domain" description="Enoyl reductase (ER)" evidence="1">
    <location>
        <begin position="20"/>
        <end position="328"/>
    </location>
</feature>
<dbReference type="Gene3D" id="3.90.180.10">
    <property type="entry name" value="Medium-chain alcohol dehydrogenases, catalytic domain"/>
    <property type="match status" value="1"/>
</dbReference>
<organism evidence="2 3">
    <name type="scientific">Microbacterium terregens</name>
    <dbReference type="NCBI Taxonomy" id="69363"/>
    <lineage>
        <taxon>Bacteria</taxon>
        <taxon>Bacillati</taxon>
        <taxon>Actinomycetota</taxon>
        <taxon>Actinomycetes</taxon>
        <taxon>Micrococcales</taxon>
        <taxon>Microbacteriaceae</taxon>
        <taxon>Microbacterium</taxon>
    </lineage>
</organism>
<dbReference type="Pfam" id="PF13602">
    <property type="entry name" value="ADH_zinc_N_2"/>
    <property type="match status" value="1"/>
</dbReference>
<dbReference type="SUPFAM" id="SSF50129">
    <property type="entry name" value="GroES-like"/>
    <property type="match status" value="1"/>
</dbReference>
<evidence type="ECO:0000313" key="2">
    <source>
        <dbReference type="EMBL" id="MFB9644659.1"/>
    </source>
</evidence>
<dbReference type="Gene3D" id="3.40.50.720">
    <property type="entry name" value="NAD(P)-binding Rossmann-like Domain"/>
    <property type="match status" value="1"/>
</dbReference>
<dbReference type="InterPro" id="IPR011032">
    <property type="entry name" value="GroES-like_sf"/>
</dbReference>
<dbReference type="SMART" id="SM00829">
    <property type="entry name" value="PKS_ER"/>
    <property type="match status" value="1"/>
</dbReference>
<dbReference type="CDD" id="cd08267">
    <property type="entry name" value="MDR1"/>
    <property type="match status" value="1"/>
</dbReference>
<dbReference type="EMBL" id="JBHMBE010000001">
    <property type="protein sequence ID" value="MFB9644659.1"/>
    <property type="molecule type" value="Genomic_DNA"/>
</dbReference>
<evidence type="ECO:0000313" key="3">
    <source>
        <dbReference type="Proteomes" id="UP001589611"/>
    </source>
</evidence>
<dbReference type="InterPro" id="IPR013154">
    <property type="entry name" value="ADH-like_N"/>
</dbReference>
<evidence type="ECO:0000259" key="1">
    <source>
        <dbReference type="SMART" id="SM00829"/>
    </source>
</evidence>
<dbReference type="InterPro" id="IPR050700">
    <property type="entry name" value="YIM1/Zinc_Alcohol_DH_Fams"/>
</dbReference>
<keyword evidence="3" id="KW-1185">Reference proteome</keyword>
<reference evidence="2 3" key="1">
    <citation type="submission" date="2024-09" db="EMBL/GenBank/DDBJ databases">
        <authorList>
            <person name="Sun Q."/>
            <person name="Mori K."/>
        </authorList>
    </citation>
    <scope>NUCLEOTIDE SEQUENCE [LARGE SCALE GENOMIC DNA]</scope>
    <source>
        <strain evidence="2 3">JCM 1342</strain>
    </source>
</reference>
<dbReference type="Pfam" id="PF08240">
    <property type="entry name" value="ADH_N"/>
    <property type="match status" value="1"/>
</dbReference>
<sequence>MTDPLRQGDIMRAVVTRRYGGPEVVEYADAPDPAPRSRELLIRVEAADLSTADAAFRAGTPFAARLFAGLRRPRMAILGADFAGTVVSVGDAVTRFAVGDAVWGATGAAMGAHAELVRIHEEGAVALRPPTLTATDAASLVDATAMSFLRDTARLRAGERILIHGASGAVGTAAVQLAVEMGAEVTAVCSGPRIALVRELGAVHAYDYRAVDVTTLPERYDVVFDVVGTVGYRRARGILTPTGRYLITVPTIGALAFHALTLGSRGRRSRIAFTGLRRPAVVRADLEATSALVSAGRIRAVVDGIYPYANGRAAHEHVARGKAGHVILTP</sequence>
<dbReference type="SUPFAM" id="SSF51735">
    <property type="entry name" value="NAD(P)-binding Rossmann-fold domains"/>
    <property type="match status" value="1"/>
</dbReference>
<dbReference type="PANTHER" id="PTHR11695:SF648">
    <property type="entry name" value="ZINC-BINDING OXIDOREDUCTASE"/>
    <property type="match status" value="1"/>
</dbReference>
<dbReference type="RefSeq" id="WP_344711455.1">
    <property type="nucleotide sequence ID" value="NZ_BAAAWH010000001.1"/>
</dbReference>
<dbReference type="PANTHER" id="PTHR11695">
    <property type="entry name" value="ALCOHOL DEHYDROGENASE RELATED"/>
    <property type="match status" value="1"/>
</dbReference>
<dbReference type="InterPro" id="IPR036291">
    <property type="entry name" value="NAD(P)-bd_dom_sf"/>
</dbReference>
<name>A0ABV5SWD2_9MICO</name>
<gene>
    <name evidence="2" type="ORF">ACFFPJ_02470</name>
</gene>
<comment type="caution">
    <text evidence="2">The sequence shown here is derived from an EMBL/GenBank/DDBJ whole genome shotgun (WGS) entry which is preliminary data.</text>
</comment>
<protein>
    <submittedName>
        <fullName evidence="2">NAD(P)-dependent alcohol dehydrogenase</fullName>
    </submittedName>
</protein>
<dbReference type="InterPro" id="IPR020843">
    <property type="entry name" value="ER"/>
</dbReference>
<accession>A0ABV5SWD2</accession>